<sequence>MAAPSMTVSHEILSGPPDPATLAQHKQAATLHNEGMALERQGKHADAIKLFKKALEIKLAAMGRTEGTAVTYNALAESQIQLGQLDDALENVQQALAIVNQQGSVNNQAYYRETLGLIYEMKGDLEKARSTRTGSPPDRYLCSYFQCPNPAPQPLGQLSQCSRCKAILYCSTPCRNNDWKRHKKYCRETKAEL</sequence>
<evidence type="ECO:0000256" key="2">
    <source>
        <dbReference type="ARBA" id="ARBA00022737"/>
    </source>
</evidence>
<keyword evidence="8" id="KW-0175">Coiled coil</keyword>
<name>A0A9P3G1E6_9APHY</name>
<dbReference type="PANTHER" id="PTHR45641:SF19">
    <property type="entry name" value="NEPHROCYSTIN-3"/>
    <property type="match status" value="1"/>
</dbReference>
<gene>
    <name evidence="10" type="ORF">PsYK624_022150</name>
</gene>
<dbReference type="Pfam" id="PF13424">
    <property type="entry name" value="TPR_12"/>
    <property type="match status" value="1"/>
</dbReference>
<dbReference type="AlphaFoldDB" id="A0A9P3G1E6"/>
<reference evidence="10 11" key="1">
    <citation type="submission" date="2021-08" db="EMBL/GenBank/DDBJ databases">
        <title>Draft Genome Sequence of Phanerochaete sordida strain YK-624.</title>
        <authorList>
            <person name="Mori T."/>
            <person name="Dohra H."/>
            <person name="Suzuki T."/>
            <person name="Kawagishi H."/>
            <person name="Hirai H."/>
        </authorList>
    </citation>
    <scope>NUCLEOTIDE SEQUENCE [LARGE SCALE GENOMIC DNA]</scope>
    <source>
        <strain evidence="10 11">YK-624</strain>
    </source>
</reference>
<dbReference type="OrthoDB" id="1917726at2759"/>
<keyword evidence="2" id="KW-0677">Repeat</keyword>
<dbReference type="GO" id="GO:0008270">
    <property type="term" value="F:zinc ion binding"/>
    <property type="evidence" value="ECO:0007669"/>
    <property type="project" value="UniProtKB-KW"/>
</dbReference>
<keyword evidence="3 6" id="KW-0863">Zinc-finger</keyword>
<dbReference type="SUPFAM" id="SSF48452">
    <property type="entry name" value="TPR-like"/>
    <property type="match status" value="1"/>
</dbReference>
<dbReference type="PROSITE" id="PS50865">
    <property type="entry name" value="ZF_MYND_2"/>
    <property type="match status" value="1"/>
</dbReference>
<dbReference type="Proteomes" id="UP000703269">
    <property type="component" value="Unassembled WGS sequence"/>
</dbReference>
<evidence type="ECO:0000256" key="8">
    <source>
        <dbReference type="SAM" id="Coils"/>
    </source>
</evidence>
<keyword evidence="5" id="KW-0862">Zinc</keyword>
<accession>A0A9P3G1E6</accession>
<organism evidence="10 11">
    <name type="scientific">Phanerochaete sordida</name>
    <dbReference type="NCBI Taxonomy" id="48140"/>
    <lineage>
        <taxon>Eukaryota</taxon>
        <taxon>Fungi</taxon>
        <taxon>Dikarya</taxon>
        <taxon>Basidiomycota</taxon>
        <taxon>Agaricomycotina</taxon>
        <taxon>Agaricomycetes</taxon>
        <taxon>Polyporales</taxon>
        <taxon>Phanerochaetaceae</taxon>
        <taxon>Phanerochaete</taxon>
    </lineage>
</organism>
<dbReference type="PANTHER" id="PTHR45641">
    <property type="entry name" value="TETRATRICOPEPTIDE REPEAT PROTEIN (AFU_ORTHOLOGUE AFUA_6G03870)"/>
    <property type="match status" value="1"/>
</dbReference>
<evidence type="ECO:0000313" key="10">
    <source>
        <dbReference type="EMBL" id="GJE86135.1"/>
    </source>
</evidence>
<evidence type="ECO:0000256" key="1">
    <source>
        <dbReference type="ARBA" id="ARBA00022723"/>
    </source>
</evidence>
<keyword evidence="4 7" id="KW-0802">TPR repeat</keyword>
<dbReference type="PROSITE" id="PS50005">
    <property type="entry name" value="TPR"/>
    <property type="match status" value="1"/>
</dbReference>
<evidence type="ECO:0000256" key="4">
    <source>
        <dbReference type="ARBA" id="ARBA00022803"/>
    </source>
</evidence>
<evidence type="ECO:0000256" key="5">
    <source>
        <dbReference type="ARBA" id="ARBA00022833"/>
    </source>
</evidence>
<evidence type="ECO:0000256" key="7">
    <source>
        <dbReference type="PROSITE-ProRule" id="PRU00339"/>
    </source>
</evidence>
<evidence type="ECO:0000313" key="11">
    <source>
        <dbReference type="Proteomes" id="UP000703269"/>
    </source>
</evidence>
<feature type="coiled-coil region" evidence="8">
    <location>
        <begin position="75"/>
        <end position="102"/>
    </location>
</feature>
<protein>
    <submittedName>
        <fullName evidence="10">Zf-MYND domain-containing protein</fullName>
    </submittedName>
</protein>
<dbReference type="Gene3D" id="1.25.40.10">
    <property type="entry name" value="Tetratricopeptide repeat domain"/>
    <property type="match status" value="1"/>
</dbReference>
<dbReference type="InterPro" id="IPR002893">
    <property type="entry name" value="Znf_MYND"/>
</dbReference>
<feature type="repeat" description="TPR" evidence="7">
    <location>
        <begin position="28"/>
        <end position="61"/>
    </location>
</feature>
<dbReference type="Gene3D" id="6.10.140.2220">
    <property type="match status" value="1"/>
</dbReference>
<dbReference type="InterPro" id="IPR019734">
    <property type="entry name" value="TPR_rpt"/>
</dbReference>
<evidence type="ECO:0000256" key="3">
    <source>
        <dbReference type="ARBA" id="ARBA00022771"/>
    </source>
</evidence>
<dbReference type="InterPro" id="IPR011990">
    <property type="entry name" value="TPR-like_helical_dom_sf"/>
</dbReference>
<evidence type="ECO:0000256" key="6">
    <source>
        <dbReference type="PROSITE-ProRule" id="PRU00134"/>
    </source>
</evidence>
<comment type="caution">
    <text evidence="10">The sequence shown here is derived from an EMBL/GenBank/DDBJ whole genome shotgun (WGS) entry which is preliminary data.</text>
</comment>
<dbReference type="Pfam" id="PF01753">
    <property type="entry name" value="zf-MYND"/>
    <property type="match status" value="1"/>
</dbReference>
<dbReference type="SUPFAM" id="SSF144232">
    <property type="entry name" value="HIT/MYND zinc finger-like"/>
    <property type="match status" value="1"/>
</dbReference>
<keyword evidence="1" id="KW-0479">Metal-binding</keyword>
<evidence type="ECO:0000259" key="9">
    <source>
        <dbReference type="PROSITE" id="PS50865"/>
    </source>
</evidence>
<proteinExistence type="predicted"/>
<dbReference type="EMBL" id="BPQB01000003">
    <property type="protein sequence ID" value="GJE86135.1"/>
    <property type="molecule type" value="Genomic_DNA"/>
</dbReference>
<feature type="domain" description="MYND-type" evidence="9">
    <location>
        <begin position="144"/>
        <end position="186"/>
    </location>
</feature>
<keyword evidence="11" id="KW-1185">Reference proteome</keyword>
<dbReference type="SMART" id="SM00028">
    <property type="entry name" value="TPR"/>
    <property type="match status" value="2"/>
</dbReference>